<dbReference type="GO" id="GO:0005829">
    <property type="term" value="C:cytosol"/>
    <property type="evidence" value="ECO:0007669"/>
    <property type="project" value="TreeGrafter"/>
</dbReference>
<comment type="caution">
    <text evidence="2">The sequence shown here is derived from an EMBL/GenBank/DDBJ whole genome shotgun (WGS) entry which is preliminary data.</text>
</comment>
<dbReference type="Pfam" id="PF02036">
    <property type="entry name" value="SCP2"/>
    <property type="match status" value="1"/>
</dbReference>
<accession>A0A8J5XSY4</accession>
<name>A0A8J5XSY4_DIALT</name>
<feature type="domain" description="SCP2" evidence="1">
    <location>
        <begin position="14"/>
        <end position="107"/>
    </location>
</feature>
<dbReference type="InterPro" id="IPR036527">
    <property type="entry name" value="SCP2_sterol-bd_dom_sf"/>
</dbReference>
<evidence type="ECO:0000313" key="3">
    <source>
        <dbReference type="Proteomes" id="UP000751190"/>
    </source>
</evidence>
<evidence type="ECO:0000313" key="2">
    <source>
        <dbReference type="EMBL" id="KAG8471118.1"/>
    </source>
</evidence>
<dbReference type="OrthoDB" id="5327538at2759"/>
<gene>
    <name evidence="2" type="ORF">KFE25_009539</name>
</gene>
<dbReference type="SUPFAM" id="SSF55718">
    <property type="entry name" value="SCP-like"/>
    <property type="match status" value="1"/>
</dbReference>
<dbReference type="AlphaFoldDB" id="A0A8J5XSY4"/>
<organism evidence="2 3">
    <name type="scientific">Diacronema lutheri</name>
    <name type="common">Unicellular marine alga</name>
    <name type="synonym">Monochrysis lutheri</name>
    <dbReference type="NCBI Taxonomy" id="2081491"/>
    <lineage>
        <taxon>Eukaryota</taxon>
        <taxon>Haptista</taxon>
        <taxon>Haptophyta</taxon>
        <taxon>Pavlovophyceae</taxon>
        <taxon>Pavlovales</taxon>
        <taxon>Pavlovaceae</taxon>
        <taxon>Diacronema</taxon>
    </lineage>
</organism>
<evidence type="ECO:0000259" key="1">
    <source>
        <dbReference type="Pfam" id="PF02036"/>
    </source>
</evidence>
<dbReference type="PANTHER" id="PTHR10094:SF25">
    <property type="entry name" value="SCP2 STEROL-BINDING DOMAIN-CONTAINING PROTEIN 1"/>
    <property type="match status" value="1"/>
</dbReference>
<reference evidence="2" key="1">
    <citation type="submission" date="2021-05" db="EMBL/GenBank/DDBJ databases">
        <title>The genome of the haptophyte Pavlova lutheri (Diacronema luteri, Pavlovales) - a model for lipid biosynthesis in eukaryotic algae.</title>
        <authorList>
            <person name="Hulatt C.J."/>
            <person name="Posewitz M.C."/>
        </authorList>
    </citation>
    <scope>NUCLEOTIDE SEQUENCE</scope>
    <source>
        <strain evidence="2">NIVA-4/92</strain>
    </source>
</reference>
<sequence length="123" mass="12909">MAEEFASKPVFDSIAKLLKEDAEVAKKASAVFQFVITKGPAGATATWVVDTNTCEVREEKAAKADCTLTLSDADFVAMAAGKLAAQRAFMMGKLKISGNMGVAQKFSLVTAKLATKSTAASKL</sequence>
<dbReference type="PANTHER" id="PTHR10094">
    <property type="entry name" value="STEROL CARRIER PROTEIN 2 SCP-2 FAMILY PROTEIN"/>
    <property type="match status" value="1"/>
</dbReference>
<dbReference type="Proteomes" id="UP000751190">
    <property type="component" value="Unassembled WGS sequence"/>
</dbReference>
<keyword evidence="3" id="KW-1185">Reference proteome</keyword>
<protein>
    <recommendedName>
        <fullName evidence="1">SCP2 domain-containing protein</fullName>
    </recommendedName>
</protein>
<proteinExistence type="predicted"/>
<dbReference type="Gene3D" id="3.30.1050.10">
    <property type="entry name" value="SCP2 sterol-binding domain"/>
    <property type="match status" value="1"/>
</dbReference>
<dbReference type="InterPro" id="IPR003033">
    <property type="entry name" value="SCP2_sterol-bd_dom"/>
</dbReference>
<dbReference type="EMBL" id="JAGTXO010000001">
    <property type="protein sequence ID" value="KAG8471118.1"/>
    <property type="molecule type" value="Genomic_DNA"/>
</dbReference>
<dbReference type="OMA" id="DLPMAMK"/>